<comment type="similarity">
    <text evidence="5">Belongs to the bacteriophage holin family. Cp-1 holin subfamily.</text>
</comment>
<evidence type="ECO:0000256" key="5">
    <source>
        <dbReference type="ARBA" id="ARBA00023600"/>
    </source>
</evidence>
<feature type="transmembrane region" description="Helical" evidence="6">
    <location>
        <begin position="12"/>
        <end position="28"/>
    </location>
</feature>
<keyword evidence="4 6" id="KW-0472">Membrane</keyword>
<organism evidence="7 8">
    <name type="scientific">Rossellomorea marisflavi</name>
    <dbReference type="NCBI Taxonomy" id="189381"/>
    <lineage>
        <taxon>Bacteria</taxon>
        <taxon>Bacillati</taxon>
        <taxon>Bacillota</taxon>
        <taxon>Bacilli</taxon>
        <taxon>Bacillales</taxon>
        <taxon>Bacillaceae</taxon>
        <taxon>Rossellomorea</taxon>
    </lineage>
</organism>
<dbReference type="NCBIfam" id="TIGR01593">
    <property type="entry name" value="holin_tox_secr"/>
    <property type="match status" value="1"/>
</dbReference>
<evidence type="ECO:0000256" key="2">
    <source>
        <dbReference type="ARBA" id="ARBA00022692"/>
    </source>
</evidence>
<proteinExistence type="inferred from homology"/>
<name>A0A5D4RDD6_9BACI</name>
<accession>A0A5D4RDD6</accession>
<comment type="subcellular location">
    <subcellularLocation>
        <location evidence="1">Membrane</location>
        <topology evidence="1">Multi-pass membrane protein</topology>
    </subcellularLocation>
</comment>
<dbReference type="Proteomes" id="UP000322997">
    <property type="component" value="Unassembled WGS sequence"/>
</dbReference>
<dbReference type="AlphaFoldDB" id="A0A5D4RDD6"/>
<dbReference type="Pfam" id="PF05105">
    <property type="entry name" value="Phage_holin_4_1"/>
    <property type="match status" value="1"/>
</dbReference>
<evidence type="ECO:0000313" key="7">
    <source>
        <dbReference type="EMBL" id="TYS48810.1"/>
    </source>
</evidence>
<keyword evidence="2 6" id="KW-0812">Transmembrane</keyword>
<evidence type="ECO:0000256" key="6">
    <source>
        <dbReference type="SAM" id="Phobius"/>
    </source>
</evidence>
<keyword evidence="3 6" id="KW-1133">Transmembrane helix</keyword>
<evidence type="ECO:0000313" key="8">
    <source>
        <dbReference type="Proteomes" id="UP000322997"/>
    </source>
</evidence>
<reference evidence="7 8" key="1">
    <citation type="submission" date="2019-08" db="EMBL/GenBank/DDBJ databases">
        <title>Bacillus genomes from the desert of Cuatro Cienegas, Coahuila.</title>
        <authorList>
            <person name="Olmedo-Alvarez G."/>
        </authorList>
    </citation>
    <scope>NUCLEOTIDE SEQUENCE [LARGE SCALE GENOMIC DNA]</scope>
    <source>
        <strain evidence="7 8">CH108_3D</strain>
    </source>
</reference>
<sequence>MERRCLRLERVLLVAGSGMGAYIIQLFGEWNPLLTFLVAVVILDYFTGVIAGAIEGKLSSRFGLKGIARKVLIFALVTVAHLLDTILSDQYFIRNATIIFYICNEMISIIENVGRAGVPVPEFLKKAVEVLKKRGK</sequence>
<gene>
    <name evidence="7" type="ORF">FZC83_21045</name>
</gene>
<comment type="caution">
    <text evidence="7">The sequence shown here is derived from an EMBL/GenBank/DDBJ whole genome shotgun (WGS) entry which is preliminary data.</text>
</comment>
<evidence type="ECO:0000256" key="3">
    <source>
        <dbReference type="ARBA" id="ARBA00022989"/>
    </source>
</evidence>
<evidence type="ECO:0000256" key="4">
    <source>
        <dbReference type="ARBA" id="ARBA00023136"/>
    </source>
</evidence>
<feature type="transmembrane region" description="Helical" evidence="6">
    <location>
        <begin position="66"/>
        <end position="83"/>
    </location>
</feature>
<evidence type="ECO:0000256" key="1">
    <source>
        <dbReference type="ARBA" id="ARBA00004141"/>
    </source>
</evidence>
<dbReference type="EMBL" id="VTEQ01000009">
    <property type="protein sequence ID" value="TYS48810.1"/>
    <property type="molecule type" value="Genomic_DNA"/>
</dbReference>
<protein>
    <submittedName>
        <fullName evidence="7">Phage holin family protein</fullName>
    </submittedName>
</protein>
<dbReference type="InterPro" id="IPR006480">
    <property type="entry name" value="Phage_holin_4_1"/>
</dbReference>
<feature type="transmembrane region" description="Helical" evidence="6">
    <location>
        <begin position="34"/>
        <end position="54"/>
    </location>
</feature>
<dbReference type="GO" id="GO:0016020">
    <property type="term" value="C:membrane"/>
    <property type="evidence" value="ECO:0007669"/>
    <property type="project" value="UniProtKB-SubCell"/>
</dbReference>